<dbReference type="AlphaFoldDB" id="A0A124UEP5"/>
<accession>A0A124UEP5</accession>
<comment type="caution">
    <text evidence="1">The sequence shown here is derived from an EMBL/GenBank/DDBJ whole genome shotgun (WGS) entry which is preliminary data.</text>
</comment>
<gene>
    <name evidence="1" type="ORF">CRM94_03310</name>
</gene>
<dbReference type="PROSITE" id="PS51257">
    <property type="entry name" value="PROKAR_LIPOPROTEIN"/>
    <property type="match status" value="1"/>
</dbReference>
<organism evidence="1 2">
    <name type="scientific">Burkholderia gladioli</name>
    <name type="common">Pseudomonas marginata</name>
    <name type="synonym">Phytomonas marginata</name>
    <dbReference type="NCBI Taxonomy" id="28095"/>
    <lineage>
        <taxon>Bacteria</taxon>
        <taxon>Pseudomonadati</taxon>
        <taxon>Pseudomonadota</taxon>
        <taxon>Betaproteobacteria</taxon>
        <taxon>Burkholderiales</taxon>
        <taxon>Burkholderiaceae</taxon>
        <taxon>Burkholderia</taxon>
    </lineage>
</organism>
<sequence length="616" mass="64314">MLKLRHVSLTLIATAVTSLAACGGDDGASPGSLALAQSSVAGAKASTFATSNTPDFGPNVVVFDPSMSSASIQSQLDNAFNSQLRSPTAQFGSQRYAFLFKPGSYNNINANVGFYTAIAGLGKNPDDTAISGSVNVDSGWNYGDQSNATQNFWRSVENLAVSPNGGTDRWAVSQAAPMRRVHIRGNLTLGPSNQGDGQGYASGGYIADSKIDGTVSSGSQQQWYTRDSTIGNWVNGVWNMVFSGVQGAPAQSFPATWNAAPPYTTLGTTPVSREKPYLYIDSAGNYNVFVPALRNNASGITWASGATPGSSIPMSQFYVARPSDTAATLNAALQQGLNLFFTPGTYHLSQPIAITRADTVVLGIGFPTLTPDNGVNAMTVADVNGVKISGLLFDAGTVNSNALLTVGTAGSSASHAGDPVSVQDVYFRIGGAVSGKATNSLVVNANDTLIDHIWAWRADHGSAPTGWTVNTADTGVVVNGANVLATGLFVEHYQKYNVQWNGQNGRTIFFQNELPYDVPNQSAWISPAGNGYAAYKVAAGVTSHETWGMGSYCFFNVNPSVNALHGFEVPQTAGVKLHDTFTVSLGGVGTITHIVNNTGAQAAGVSTIPVNLVSYP</sequence>
<dbReference type="InterPro" id="IPR059186">
    <property type="entry name" value="SACTE_4363"/>
</dbReference>
<dbReference type="RefSeq" id="WP_059999528.1">
    <property type="nucleotide sequence ID" value="NZ_CADEPX010000004.1"/>
</dbReference>
<evidence type="ECO:0000313" key="2">
    <source>
        <dbReference type="Proteomes" id="UP000220629"/>
    </source>
</evidence>
<reference evidence="2" key="1">
    <citation type="submission" date="2017-09" db="EMBL/GenBank/DDBJ databases">
        <title>FDA dAtabase for Regulatory Grade micrObial Sequences (FDA-ARGOS): Supporting development and validation of Infectious Disease Dx tests.</title>
        <authorList>
            <person name="Minogue T."/>
            <person name="Wolcott M."/>
            <person name="Wasieloski L."/>
            <person name="Aguilar W."/>
            <person name="Moore D."/>
            <person name="Tallon L."/>
            <person name="Sadzewicz L."/>
            <person name="Ott S."/>
            <person name="Zhao X."/>
            <person name="Nagaraj S."/>
            <person name="Vavikolanu K."/>
            <person name="Aluvathingal J."/>
            <person name="Nadendla S."/>
            <person name="Sichtig H."/>
        </authorList>
    </citation>
    <scope>NUCLEOTIDE SEQUENCE [LARGE SCALE GENOMIC DNA]</scope>
    <source>
        <strain evidence="2">FDAARGOS_390</strain>
    </source>
</reference>
<dbReference type="CDD" id="cd23669">
    <property type="entry name" value="GH55_SacteLam55A-like"/>
    <property type="match status" value="1"/>
</dbReference>
<evidence type="ECO:0000313" key="1">
    <source>
        <dbReference type="EMBL" id="PEH41266.1"/>
    </source>
</evidence>
<dbReference type="Proteomes" id="UP000220629">
    <property type="component" value="Unassembled WGS sequence"/>
</dbReference>
<dbReference type="EMBL" id="PDDY01000001">
    <property type="protein sequence ID" value="PEH41266.1"/>
    <property type="molecule type" value="Genomic_DNA"/>
</dbReference>
<protein>
    <submittedName>
        <fullName evidence="1">Uncharacterized protein</fullName>
    </submittedName>
</protein>
<proteinExistence type="predicted"/>
<name>A0A124UEP5_BURGA</name>